<gene>
    <name evidence="2" type="ORF">AM593_06408</name>
</gene>
<protein>
    <recommendedName>
        <fullName evidence="1">Apple domain-containing protein</fullName>
    </recommendedName>
</protein>
<evidence type="ECO:0000259" key="1">
    <source>
        <dbReference type="Pfam" id="PF00024"/>
    </source>
</evidence>
<dbReference type="EMBL" id="KV581439">
    <property type="protein sequence ID" value="OPL33813.1"/>
    <property type="molecule type" value="Genomic_DNA"/>
</dbReference>
<dbReference type="InterPro" id="IPR003609">
    <property type="entry name" value="Pan_app"/>
</dbReference>
<feature type="non-terminal residue" evidence="2">
    <location>
        <position position="75"/>
    </location>
</feature>
<keyword evidence="3" id="KW-1185">Reference proteome</keyword>
<evidence type="ECO:0000313" key="2">
    <source>
        <dbReference type="EMBL" id="OPL33813.1"/>
    </source>
</evidence>
<feature type="non-terminal residue" evidence="2">
    <location>
        <position position="1"/>
    </location>
</feature>
<dbReference type="Pfam" id="PF00024">
    <property type="entry name" value="PAN_1"/>
    <property type="match status" value="1"/>
</dbReference>
<reference evidence="2 3" key="1">
    <citation type="journal article" date="2016" name="PLoS ONE">
        <title>A First Insight into the Genome of the Filter-Feeder Mussel Mytilus galloprovincialis.</title>
        <authorList>
            <person name="Murgarella M."/>
            <person name="Puiu D."/>
            <person name="Novoa B."/>
            <person name="Figueras A."/>
            <person name="Posada D."/>
            <person name="Canchaya C."/>
        </authorList>
    </citation>
    <scope>NUCLEOTIDE SEQUENCE [LARGE SCALE GENOMIC DNA]</scope>
    <source>
        <tissue evidence="2">Muscle</tissue>
    </source>
</reference>
<organism evidence="2 3">
    <name type="scientific">Mytilus galloprovincialis</name>
    <name type="common">Mediterranean mussel</name>
    <dbReference type="NCBI Taxonomy" id="29158"/>
    <lineage>
        <taxon>Eukaryota</taxon>
        <taxon>Metazoa</taxon>
        <taxon>Spiralia</taxon>
        <taxon>Lophotrochozoa</taxon>
        <taxon>Mollusca</taxon>
        <taxon>Bivalvia</taxon>
        <taxon>Autobranchia</taxon>
        <taxon>Pteriomorphia</taxon>
        <taxon>Mytilida</taxon>
        <taxon>Mytiloidea</taxon>
        <taxon>Mytilidae</taxon>
        <taxon>Mytilinae</taxon>
        <taxon>Mytilus</taxon>
    </lineage>
</organism>
<dbReference type="SUPFAM" id="SSF57414">
    <property type="entry name" value="Hairpin loop containing domain-like"/>
    <property type="match status" value="1"/>
</dbReference>
<evidence type="ECO:0000313" key="3">
    <source>
        <dbReference type="Proteomes" id="UP000266721"/>
    </source>
</evidence>
<accession>A0A3L5TVE3</accession>
<dbReference type="AlphaFoldDB" id="A0A3L5TVE3"/>
<sequence length="75" mass="8255">MPMWSICAQYCSRVKICKSINFIAANKTCQINDAEPGESDCALVESIGNSFIAASTFPENFAHVTAVIFHKEVVR</sequence>
<name>A0A3L5TVE3_MYTGA</name>
<comment type="caution">
    <text evidence="2">The sequence shown here is derived from an EMBL/GenBank/DDBJ whole genome shotgun (WGS) entry which is preliminary data.</text>
</comment>
<feature type="domain" description="Apple" evidence="1">
    <location>
        <begin position="6"/>
        <end position="38"/>
    </location>
</feature>
<proteinExistence type="predicted"/>
<dbReference type="Proteomes" id="UP000266721">
    <property type="component" value="Unassembled WGS sequence"/>
</dbReference>